<dbReference type="HOGENOM" id="CLU_2227284_0_0_1"/>
<sequence>MVIKKLSDLTSQSTLGDTGDWWEAYGDYIELQKLAKTIVSQCLSSGGYAELHEEIEIFEPEPLPPTNQCIDEVFIDLSSHKFLDNLVIVKKKRAKDEEGAKKNKKN</sequence>
<dbReference type="Proteomes" id="UP000006038">
    <property type="component" value="Chromosome 12"/>
</dbReference>
<evidence type="ECO:0000313" key="2">
    <source>
        <dbReference type="Proteomes" id="UP000006038"/>
    </source>
</evidence>
<dbReference type="AlphaFoldDB" id="J3ND60"/>
<name>J3ND60_ORYBR</name>
<accession>J3ND60</accession>
<organism evidence="1">
    <name type="scientific">Oryza brachyantha</name>
    <name type="common">malo sina</name>
    <dbReference type="NCBI Taxonomy" id="4533"/>
    <lineage>
        <taxon>Eukaryota</taxon>
        <taxon>Viridiplantae</taxon>
        <taxon>Streptophyta</taxon>
        <taxon>Embryophyta</taxon>
        <taxon>Tracheophyta</taxon>
        <taxon>Spermatophyta</taxon>
        <taxon>Magnoliopsida</taxon>
        <taxon>Liliopsida</taxon>
        <taxon>Poales</taxon>
        <taxon>Poaceae</taxon>
        <taxon>BOP clade</taxon>
        <taxon>Oryzoideae</taxon>
        <taxon>Oryzeae</taxon>
        <taxon>Oryzinae</taxon>
        <taxon>Oryza</taxon>
    </lineage>
</organism>
<reference evidence="1" key="1">
    <citation type="journal article" date="2013" name="Nat. Commun.">
        <title>Whole-genome sequencing of Oryza brachyantha reveals mechanisms underlying Oryza genome evolution.</title>
        <authorList>
            <person name="Chen J."/>
            <person name="Huang Q."/>
            <person name="Gao D."/>
            <person name="Wang J."/>
            <person name="Lang Y."/>
            <person name="Liu T."/>
            <person name="Li B."/>
            <person name="Bai Z."/>
            <person name="Luis Goicoechea J."/>
            <person name="Liang C."/>
            <person name="Chen C."/>
            <person name="Zhang W."/>
            <person name="Sun S."/>
            <person name="Liao Y."/>
            <person name="Zhang X."/>
            <person name="Yang L."/>
            <person name="Song C."/>
            <person name="Wang M."/>
            <person name="Shi J."/>
            <person name="Liu G."/>
            <person name="Liu J."/>
            <person name="Zhou H."/>
            <person name="Zhou W."/>
            <person name="Yu Q."/>
            <person name="An N."/>
            <person name="Chen Y."/>
            <person name="Cai Q."/>
            <person name="Wang B."/>
            <person name="Liu B."/>
            <person name="Min J."/>
            <person name="Huang Y."/>
            <person name="Wu H."/>
            <person name="Li Z."/>
            <person name="Zhang Y."/>
            <person name="Yin Y."/>
            <person name="Song W."/>
            <person name="Jiang J."/>
            <person name="Jackson S.A."/>
            <person name="Wing R.A."/>
            <person name="Wang J."/>
            <person name="Chen M."/>
        </authorList>
    </citation>
    <scope>NUCLEOTIDE SEQUENCE [LARGE SCALE GENOMIC DNA]</scope>
    <source>
        <strain evidence="1">cv. IRGC 101232</strain>
    </source>
</reference>
<reference evidence="1" key="2">
    <citation type="submission" date="2013-04" db="UniProtKB">
        <authorList>
            <consortium name="EnsemblPlants"/>
        </authorList>
    </citation>
    <scope>IDENTIFICATION</scope>
</reference>
<protein>
    <submittedName>
        <fullName evidence="1">Uncharacterized protein</fullName>
    </submittedName>
</protein>
<dbReference type="Gramene" id="OB12G19180.1">
    <property type="protein sequence ID" value="OB12G19180.1"/>
    <property type="gene ID" value="OB12G19180"/>
</dbReference>
<evidence type="ECO:0000313" key="1">
    <source>
        <dbReference type="EnsemblPlants" id="OB12G19180.1"/>
    </source>
</evidence>
<dbReference type="EnsemblPlants" id="OB12G19180.1">
    <property type="protein sequence ID" value="OB12G19180.1"/>
    <property type="gene ID" value="OB12G19180"/>
</dbReference>
<keyword evidence="2" id="KW-1185">Reference proteome</keyword>
<proteinExistence type="predicted"/>